<dbReference type="NCBIfam" id="NF007148">
    <property type="entry name" value="PRK09585.3-2"/>
    <property type="match status" value="1"/>
</dbReference>
<comment type="function">
    <text evidence="1">Catalyzes the specific phosphorylation of 1,6-anhydro-N-acetylmuramic acid (anhMurNAc) with the simultaneous cleavage of the 1,6-anhydro ring, generating MurNAc-6-P. Is required for the utilization of anhMurNAc either imported from the medium or derived from its own cell wall murein, and thus plays a role in cell wall recycling.</text>
</comment>
<accession>A0A916W518</accession>
<reference evidence="2" key="1">
    <citation type="journal article" date="2014" name="Int. J. Syst. Evol. Microbiol.">
        <title>Complete genome sequence of Corynebacterium casei LMG S-19264T (=DSM 44701T), isolated from a smear-ripened cheese.</title>
        <authorList>
            <consortium name="US DOE Joint Genome Institute (JGI-PGF)"/>
            <person name="Walter F."/>
            <person name="Albersmeier A."/>
            <person name="Kalinowski J."/>
            <person name="Ruckert C."/>
        </authorList>
    </citation>
    <scope>NUCLEOTIDE SEQUENCE</scope>
    <source>
        <strain evidence="2">CGMCC 1.12408</strain>
    </source>
</reference>
<comment type="similarity">
    <text evidence="1">Belongs to the anhydro-N-acetylmuramic acid kinase family.</text>
</comment>
<protein>
    <recommendedName>
        <fullName evidence="1">Anhydro-N-acetylmuramic acid kinase</fullName>
        <ecNumber evidence="1">2.7.1.170</ecNumber>
    </recommendedName>
    <alternativeName>
        <fullName evidence="1">AnhMurNAc kinase</fullName>
    </alternativeName>
</protein>
<dbReference type="Pfam" id="PF03702">
    <property type="entry name" value="AnmK"/>
    <property type="match status" value="1"/>
</dbReference>
<keyword evidence="1" id="KW-0067">ATP-binding</keyword>
<gene>
    <name evidence="1 2" type="primary">anmK</name>
    <name evidence="2" type="ORF">GCM10008025_08240</name>
</gene>
<keyword evidence="1" id="KW-0547">Nucleotide-binding</keyword>
<dbReference type="AlphaFoldDB" id="A0A916W518"/>
<keyword evidence="1" id="KW-0119">Carbohydrate metabolism</keyword>
<dbReference type="GO" id="GO:0097175">
    <property type="term" value="P:1,6-anhydro-N-acetyl-beta-muramic acid catabolic process"/>
    <property type="evidence" value="ECO:0007669"/>
    <property type="project" value="UniProtKB-UniRule"/>
</dbReference>
<dbReference type="GO" id="GO:0016773">
    <property type="term" value="F:phosphotransferase activity, alcohol group as acceptor"/>
    <property type="evidence" value="ECO:0007669"/>
    <property type="project" value="UniProtKB-UniRule"/>
</dbReference>
<dbReference type="SUPFAM" id="SSF53067">
    <property type="entry name" value="Actin-like ATPase domain"/>
    <property type="match status" value="1"/>
</dbReference>
<dbReference type="Gene3D" id="3.30.420.40">
    <property type="match status" value="2"/>
</dbReference>
<dbReference type="HAMAP" id="MF_01270">
    <property type="entry name" value="AnhMurNAc_kinase"/>
    <property type="match status" value="1"/>
</dbReference>
<comment type="catalytic activity">
    <reaction evidence="1">
        <text>1,6-anhydro-N-acetyl-beta-muramate + ATP + H2O = N-acetyl-D-muramate 6-phosphate + ADP + H(+)</text>
        <dbReference type="Rhea" id="RHEA:24952"/>
        <dbReference type="ChEBI" id="CHEBI:15377"/>
        <dbReference type="ChEBI" id="CHEBI:15378"/>
        <dbReference type="ChEBI" id="CHEBI:30616"/>
        <dbReference type="ChEBI" id="CHEBI:58690"/>
        <dbReference type="ChEBI" id="CHEBI:58722"/>
        <dbReference type="ChEBI" id="CHEBI:456216"/>
        <dbReference type="EC" id="2.7.1.170"/>
    </reaction>
</comment>
<comment type="pathway">
    <text evidence="1">Amino-sugar metabolism; 1,6-anhydro-N-acetylmuramate degradation.</text>
</comment>
<dbReference type="PANTHER" id="PTHR30605">
    <property type="entry name" value="ANHYDRO-N-ACETYLMURAMIC ACID KINASE"/>
    <property type="match status" value="1"/>
</dbReference>
<dbReference type="CDD" id="cd24050">
    <property type="entry name" value="ASKHA_NBD_ANMK"/>
    <property type="match status" value="1"/>
</dbReference>
<dbReference type="EC" id="2.7.1.170" evidence="1"/>
<dbReference type="RefSeq" id="WP_229740639.1">
    <property type="nucleotide sequence ID" value="NZ_BMEY01000003.1"/>
</dbReference>
<comment type="pathway">
    <text evidence="1">Cell wall biogenesis; peptidoglycan recycling.</text>
</comment>
<keyword evidence="3" id="KW-1185">Reference proteome</keyword>
<dbReference type="Proteomes" id="UP000613512">
    <property type="component" value="Unassembled WGS sequence"/>
</dbReference>
<evidence type="ECO:0000256" key="1">
    <source>
        <dbReference type="HAMAP-Rule" id="MF_01270"/>
    </source>
</evidence>
<dbReference type="GO" id="GO:0016301">
    <property type="term" value="F:kinase activity"/>
    <property type="evidence" value="ECO:0007669"/>
    <property type="project" value="UniProtKB-KW"/>
</dbReference>
<comment type="caution">
    <text evidence="2">The sequence shown here is derived from an EMBL/GenBank/DDBJ whole genome shotgun (WGS) entry which is preliminary data.</text>
</comment>
<organism evidence="2 3">
    <name type="scientific">Ornithinibacillus halotolerans</name>
    <dbReference type="NCBI Taxonomy" id="1274357"/>
    <lineage>
        <taxon>Bacteria</taxon>
        <taxon>Bacillati</taxon>
        <taxon>Bacillota</taxon>
        <taxon>Bacilli</taxon>
        <taxon>Bacillales</taxon>
        <taxon>Bacillaceae</taxon>
        <taxon>Ornithinibacillus</taxon>
    </lineage>
</organism>
<name>A0A916W518_9BACI</name>
<evidence type="ECO:0000313" key="2">
    <source>
        <dbReference type="EMBL" id="GGA66719.1"/>
    </source>
</evidence>
<dbReference type="EMBL" id="BMEY01000003">
    <property type="protein sequence ID" value="GGA66719.1"/>
    <property type="molecule type" value="Genomic_DNA"/>
</dbReference>
<dbReference type="GO" id="GO:0006040">
    <property type="term" value="P:amino sugar metabolic process"/>
    <property type="evidence" value="ECO:0007669"/>
    <property type="project" value="InterPro"/>
</dbReference>
<dbReference type="InterPro" id="IPR043129">
    <property type="entry name" value="ATPase_NBD"/>
</dbReference>
<evidence type="ECO:0000313" key="3">
    <source>
        <dbReference type="Proteomes" id="UP000613512"/>
    </source>
</evidence>
<dbReference type="PANTHER" id="PTHR30605:SF0">
    <property type="entry name" value="ANHYDRO-N-ACETYLMURAMIC ACID KINASE"/>
    <property type="match status" value="1"/>
</dbReference>
<keyword evidence="1 2" id="KW-0418">Kinase</keyword>
<dbReference type="GO" id="GO:0009254">
    <property type="term" value="P:peptidoglycan turnover"/>
    <property type="evidence" value="ECO:0007669"/>
    <property type="project" value="UniProtKB-UniRule"/>
</dbReference>
<dbReference type="GO" id="GO:0005524">
    <property type="term" value="F:ATP binding"/>
    <property type="evidence" value="ECO:0007669"/>
    <property type="project" value="UniProtKB-UniRule"/>
</dbReference>
<sequence>MHVDNDSCYAVGIMSGTSVDGIDIAVVRISEKKNKINLDLKYFDTIPYSTEVRQEILELCDPTKARIQMISNMNMLLGKLYGEAALKVIADAELLRQDIAFISSHGQTIFHQPDEMMIGGQRVTSTLQIGDISSIAEVTGITTVGDFRTRDMAAGGQGAPLVPYADYLLFRHPLFGRVLVNIGGISNLTILPANGDENQVKAYDTGPGNMIMDYFVKRITDGKQTYDKDGELAKNGKVDDDWLEELLNETYYTLKPPKTTGRELFGEEYARKLWENAERQSISFADRLATVTKLTAVTITDQIRIYLDSANIHEVYISGGGCYNPTLMNDIKNSLPAGVKLRKMDELGIPADAKEAMVFALLGYQYLNRRTNNFPPATGARHKVMMGKVAWGQ</sequence>
<keyword evidence="1" id="KW-0808">Transferase</keyword>
<dbReference type="InterPro" id="IPR005338">
    <property type="entry name" value="Anhydro_N_Ac-Mur_kinase"/>
</dbReference>
<reference evidence="2" key="2">
    <citation type="submission" date="2020-09" db="EMBL/GenBank/DDBJ databases">
        <authorList>
            <person name="Sun Q."/>
            <person name="Zhou Y."/>
        </authorList>
    </citation>
    <scope>NUCLEOTIDE SEQUENCE</scope>
    <source>
        <strain evidence="2">CGMCC 1.12408</strain>
    </source>
</reference>
<proteinExistence type="inferred from homology"/>
<feature type="binding site" evidence="1">
    <location>
        <begin position="16"/>
        <end position="23"/>
    </location>
    <ligand>
        <name>ATP</name>
        <dbReference type="ChEBI" id="CHEBI:30616"/>
    </ligand>
</feature>